<keyword evidence="2" id="KW-1185">Reference proteome</keyword>
<gene>
    <name evidence="1" type="ORF">L1987_55690</name>
</gene>
<protein>
    <submittedName>
        <fullName evidence="1">Uncharacterized protein</fullName>
    </submittedName>
</protein>
<reference evidence="2" key="1">
    <citation type="journal article" date="2022" name="Mol. Ecol. Resour.">
        <title>The genomes of chicory, endive, great burdock and yacon provide insights into Asteraceae palaeo-polyploidization history and plant inulin production.</title>
        <authorList>
            <person name="Fan W."/>
            <person name="Wang S."/>
            <person name="Wang H."/>
            <person name="Wang A."/>
            <person name="Jiang F."/>
            <person name="Liu H."/>
            <person name="Zhao H."/>
            <person name="Xu D."/>
            <person name="Zhang Y."/>
        </authorList>
    </citation>
    <scope>NUCLEOTIDE SEQUENCE [LARGE SCALE GENOMIC DNA]</scope>
    <source>
        <strain evidence="2">cv. Yunnan</strain>
    </source>
</reference>
<dbReference type="Proteomes" id="UP001056120">
    <property type="component" value="Linkage Group LG18"/>
</dbReference>
<accession>A0ACB9EAR6</accession>
<proteinExistence type="predicted"/>
<reference evidence="1 2" key="2">
    <citation type="journal article" date="2022" name="Mol. Ecol. Resour.">
        <title>The genomes of chicory, endive, great burdock and yacon provide insights into Asteraceae paleo-polyploidization history and plant inulin production.</title>
        <authorList>
            <person name="Fan W."/>
            <person name="Wang S."/>
            <person name="Wang H."/>
            <person name="Wang A."/>
            <person name="Jiang F."/>
            <person name="Liu H."/>
            <person name="Zhao H."/>
            <person name="Xu D."/>
            <person name="Zhang Y."/>
        </authorList>
    </citation>
    <scope>NUCLEOTIDE SEQUENCE [LARGE SCALE GENOMIC DNA]</scope>
    <source>
        <strain evidence="2">cv. Yunnan</strain>
        <tissue evidence="1">Leaves</tissue>
    </source>
</reference>
<comment type="caution">
    <text evidence="1">The sequence shown here is derived from an EMBL/GenBank/DDBJ whole genome shotgun (WGS) entry which is preliminary data.</text>
</comment>
<dbReference type="EMBL" id="CM042035">
    <property type="protein sequence ID" value="KAI3755881.1"/>
    <property type="molecule type" value="Genomic_DNA"/>
</dbReference>
<evidence type="ECO:0000313" key="1">
    <source>
        <dbReference type="EMBL" id="KAI3755881.1"/>
    </source>
</evidence>
<name>A0ACB9EAR6_9ASTR</name>
<organism evidence="1 2">
    <name type="scientific">Smallanthus sonchifolius</name>
    <dbReference type="NCBI Taxonomy" id="185202"/>
    <lineage>
        <taxon>Eukaryota</taxon>
        <taxon>Viridiplantae</taxon>
        <taxon>Streptophyta</taxon>
        <taxon>Embryophyta</taxon>
        <taxon>Tracheophyta</taxon>
        <taxon>Spermatophyta</taxon>
        <taxon>Magnoliopsida</taxon>
        <taxon>eudicotyledons</taxon>
        <taxon>Gunneridae</taxon>
        <taxon>Pentapetalae</taxon>
        <taxon>asterids</taxon>
        <taxon>campanulids</taxon>
        <taxon>Asterales</taxon>
        <taxon>Asteraceae</taxon>
        <taxon>Asteroideae</taxon>
        <taxon>Heliantheae alliance</taxon>
        <taxon>Millerieae</taxon>
        <taxon>Smallanthus</taxon>
    </lineage>
</organism>
<evidence type="ECO:0000313" key="2">
    <source>
        <dbReference type="Proteomes" id="UP001056120"/>
    </source>
</evidence>
<sequence length="109" mass="11581">MVTRSSTLSSKPLLEAKNTQEVGLETLITLSLPLLAAAGNRPPAAAIRRPPCATVRLPPCAAAISGMLSLFTLNFLQVKKLRSAKLPASSSARFQFRLQSATSITKNTC</sequence>